<dbReference type="GeneID" id="19301644"/>
<dbReference type="EMBL" id="KB469299">
    <property type="protein sequence ID" value="EPQ57621.1"/>
    <property type="molecule type" value="Genomic_DNA"/>
</dbReference>
<name>S7QCL3_GLOTA</name>
<dbReference type="KEGG" id="gtr:GLOTRDRAFT_127978"/>
<dbReference type="RefSeq" id="XP_007864685.1">
    <property type="nucleotide sequence ID" value="XM_007866494.1"/>
</dbReference>
<dbReference type="OrthoDB" id="3056235at2759"/>
<organism evidence="1 2">
    <name type="scientific">Gloeophyllum trabeum (strain ATCC 11539 / FP-39264 / Madison 617)</name>
    <name type="common">Brown rot fungus</name>
    <dbReference type="NCBI Taxonomy" id="670483"/>
    <lineage>
        <taxon>Eukaryota</taxon>
        <taxon>Fungi</taxon>
        <taxon>Dikarya</taxon>
        <taxon>Basidiomycota</taxon>
        <taxon>Agaricomycotina</taxon>
        <taxon>Agaricomycetes</taxon>
        <taxon>Gloeophyllales</taxon>
        <taxon>Gloeophyllaceae</taxon>
        <taxon>Gloeophyllum</taxon>
    </lineage>
</organism>
<dbReference type="Proteomes" id="UP000030669">
    <property type="component" value="Unassembled WGS sequence"/>
</dbReference>
<accession>S7QCL3</accession>
<dbReference type="STRING" id="670483.S7QCL3"/>
<dbReference type="eggNOG" id="ENOG502R22W">
    <property type="taxonomic scope" value="Eukaryota"/>
</dbReference>
<dbReference type="HOGENOM" id="CLU_1185120_0_0_1"/>
<evidence type="ECO:0000313" key="2">
    <source>
        <dbReference type="Proteomes" id="UP000030669"/>
    </source>
</evidence>
<dbReference type="OMA" id="ECLWQVW"/>
<proteinExistence type="predicted"/>
<protein>
    <submittedName>
        <fullName evidence="1">Uncharacterized protein</fullName>
    </submittedName>
</protein>
<sequence length="234" mass="25621">MSILLVTRELPSSPAVGAFISNLSASNAKGLPNAFFLHFLVMNGKTEASPNAYLNLARLYAPTQSVVLFPDDISNRPNFTSPTSAALLSDFSSPSVLVGSDDHTSFPFEPLAPLALDRVFPLWCDERFISGSRELDWTEYLWQVWLETFGDVSVYNTAQWSEALPATRAVSGKPSPAPLGALSRKIHTKFSTRFRLESCILASKQLASTGDPELITPKARWLKENCPQGLSVLS</sequence>
<keyword evidence="2" id="KW-1185">Reference proteome</keyword>
<gene>
    <name evidence="1" type="ORF">GLOTRDRAFT_127978</name>
</gene>
<evidence type="ECO:0000313" key="1">
    <source>
        <dbReference type="EMBL" id="EPQ57621.1"/>
    </source>
</evidence>
<reference evidence="1 2" key="1">
    <citation type="journal article" date="2012" name="Science">
        <title>The Paleozoic origin of enzymatic lignin decomposition reconstructed from 31 fungal genomes.</title>
        <authorList>
            <person name="Floudas D."/>
            <person name="Binder M."/>
            <person name="Riley R."/>
            <person name="Barry K."/>
            <person name="Blanchette R.A."/>
            <person name="Henrissat B."/>
            <person name="Martinez A.T."/>
            <person name="Otillar R."/>
            <person name="Spatafora J.W."/>
            <person name="Yadav J.S."/>
            <person name="Aerts A."/>
            <person name="Benoit I."/>
            <person name="Boyd A."/>
            <person name="Carlson A."/>
            <person name="Copeland A."/>
            <person name="Coutinho P.M."/>
            <person name="de Vries R.P."/>
            <person name="Ferreira P."/>
            <person name="Findley K."/>
            <person name="Foster B."/>
            <person name="Gaskell J."/>
            <person name="Glotzer D."/>
            <person name="Gorecki P."/>
            <person name="Heitman J."/>
            <person name="Hesse C."/>
            <person name="Hori C."/>
            <person name="Igarashi K."/>
            <person name="Jurgens J.A."/>
            <person name="Kallen N."/>
            <person name="Kersten P."/>
            <person name="Kohler A."/>
            <person name="Kuees U."/>
            <person name="Kumar T.K.A."/>
            <person name="Kuo A."/>
            <person name="LaButti K."/>
            <person name="Larrondo L.F."/>
            <person name="Lindquist E."/>
            <person name="Ling A."/>
            <person name="Lombard V."/>
            <person name="Lucas S."/>
            <person name="Lundell T."/>
            <person name="Martin R."/>
            <person name="McLaughlin D.J."/>
            <person name="Morgenstern I."/>
            <person name="Morin E."/>
            <person name="Murat C."/>
            <person name="Nagy L.G."/>
            <person name="Nolan M."/>
            <person name="Ohm R.A."/>
            <person name="Patyshakuliyeva A."/>
            <person name="Rokas A."/>
            <person name="Ruiz-Duenas F.J."/>
            <person name="Sabat G."/>
            <person name="Salamov A."/>
            <person name="Samejima M."/>
            <person name="Schmutz J."/>
            <person name="Slot J.C."/>
            <person name="St John F."/>
            <person name="Stenlid J."/>
            <person name="Sun H."/>
            <person name="Sun S."/>
            <person name="Syed K."/>
            <person name="Tsang A."/>
            <person name="Wiebenga A."/>
            <person name="Young D."/>
            <person name="Pisabarro A."/>
            <person name="Eastwood D.C."/>
            <person name="Martin F."/>
            <person name="Cullen D."/>
            <person name="Grigoriev I.V."/>
            <person name="Hibbett D.S."/>
        </authorList>
    </citation>
    <scope>NUCLEOTIDE SEQUENCE [LARGE SCALE GENOMIC DNA]</scope>
    <source>
        <strain evidence="1 2">ATCC 11539</strain>
    </source>
</reference>
<dbReference type="AlphaFoldDB" id="S7QCL3"/>